<dbReference type="InterPro" id="IPR005467">
    <property type="entry name" value="His_kinase_dom"/>
</dbReference>
<evidence type="ECO:0000259" key="11">
    <source>
        <dbReference type="PROSITE" id="PS50885"/>
    </source>
</evidence>
<dbReference type="SUPFAM" id="SSF55785">
    <property type="entry name" value="PYP-like sensor domain (PAS domain)"/>
    <property type="match status" value="1"/>
</dbReference>
<dbReference type="InterPro" id="IPR013587">
    <property type="entry name" value="Nitrate/nitrite_sensing"/>
</dbReference>
<dbReference type="InterPro" id="IPR004358">
    <property type="entry name" value="Sig_transdc_His_kin-like_C"/>
</dbReference>
<dbReference type="SUPFAM" id="SSF47384">
    <property type="entry name" value="Homodimeric domain of signal transducing histidine kinase"/>
    <property type="match status" value="1"/>
</dbReference>
<dbReference type="Pfam" id="PF00512">
    <property type="entry name" value="HisKA"/>
    <property type="match status" value="1"/>
</dbReference>
<dbReference type="InterPro" id="IPR036890">
    <property type="entry name" value="HATPase_C_sf"/>
</dbReference>
<evidence type="ECO:0000256" key="7">
    <source>
        <dbReference type="ARBA" id="ARBA00022840"/>
    </source>
</evidence>
<evidence type="ECO:0000256" key="2">
    <source>
        <dbReference type="ARBA" id="ARBA00012438"/>
    </source>
</evidence>
<evidence type="ECO:0000313" key="12">
    <source>
        <dbReference type="EMBL" id="VAV90865.1"/>
    </source>
</evidence>
<dbReference type="InterPro" id="IPR003661">
    <property type="entry name" value="HisK_dim/P_dom"/>
</dbReference>
<keyword evidence="9" id="KW-1133">Transmembrane helix</keyword>
<evidence type="ECO:0000256" key="8">
    <source>
        <dbReference type="ARBA" id="ARBA00023012"/>
    </source>
</evidence>
<dbReference type="GO" id="GO:0000156">
    <property type="term" value="F:phosphorelay response regulator activity"/>
    <property type="evidence" value="ECO:0007669"/>
    <property type="project" value="TreeGrafter"/>
</dbReference>
<dbReference type="GO" id="GO:0016020">
    <property type="term" value="C:membrane"/>
    <property type="evidence" value="ECO:0007669"/>
    <property type="project" value="InterPro"/>
</dbReference>
<keyword evidence="7" id="KW-0067">ATP-binding</keyword>
<dbReference type="InterPro" id="IPR003594">
    <property type="entry name" value="HATPase_dom"/>
</dbReference>
<keyword evidence="9" id="KW-0472">Membrane</keyword>
<feature type="domain" description="Histidine kinase" evidence="10">
    <location>
        <begin position="514"/>
        <end position="724"/>
    </location>
</feature>
<dbReference type="EC" id="2.7.13.3" evidence="2"/>
<feature type="domain" description="HAMP" evidence="11">
    <location>
        <begin position="312"/>
        <end position="364"/>
    </location>
</feature>
<sequence length="746" mass="82598">MVVVPLVALTALLGLEITDRFSRQSDLERLVEVSALMGTAEEVTDGLQLERGGSSLYLASDGTMHHSELIEQWGKTDAAIAEFKEALDATEGVFPTVESVALLEVLEQIDDMRGGILDRDVTWTESLLFYTDLIEQFRASPSALNRLTYSDPQLSGIVMGILHLWDSTEAAGVERAVVSKLLVEGSIGRDDVDLLARLAGRRKDSLKAYRVHIPRELRVEYEAQVSDFESSSINDVRRQIVAGDFRLDPDAWFAAASVPMDILSSVEDGLVEDLGARSRMLADEARSSMWIFSLFGVVVLLASLVVAGRVGRRLSERTDELARVARAVQRGDFSQRANVDAGDELGMLGIAFNQMTDDLTTLNRRLETQVEERTAELKVSEAHNRAMLEAIPDLIVRLGSDGMYIDFVFIDESNGQQVFPQPERYVGKHIEEILPLELAKEFLEASRRARDTGTVQQLEYQYPMGEEVREREARVVAIPGSEETMLVVRDITERKSQDRHLEDLIRSKDELIASISHELRTPLTAVLGFAELLQDETSDISLLEEREMLAAISEQATDLSHIVEDLLVAARVKVDTLRVARIPVDLREQLAQVLGTLRGTSIDDLAIDGESVVALGDPGRIRQILRNLLTNAVRYGGDDVEIRMSSDGSTAILQVRDDGLGVLEEDQDAIFEAYHQSHRVTGSPGSVGIGLTISRSLARMMDGDLTYRYEEGTSIFEMILASSQAPEGHTRLTTVRHGSTALAQRR</sequence>
<dbReference type="SMART" id="SM00304">
    <property type="entry name" value="HAMP"/>
    <property type="match status" value="1"/>
</dbReference>
<evidence type="ECO:0000256" key="4">
    <source>
        <dbReference type="ARBA" id="ARBA00022679"/>
    </source>
</evidence>
<dbReference type="InterPro" id="IPR013656">
    <property type="entry name" value="PAS_4"/>
</dbReference>
<dbReference type="Pfam" id="PF02518">
    <property type="entry name" value="HATPase_c"/>
    <property type="match status" value="1"/>
</dbReference>
<evidence type="ECO:0000256" key="6">
    <source>
        <dbReference type="ARBA" id="ARBA00022777"/>
    </source>
</evidence>
<evidence type="ECO:0000256" key="5">
    <source>
        <dbReference type="ARBA" id="ARBA00022741"/>
    </source>
</evidence>
<dbReference type="CDD" id="cd00082">
    <property type="entry name" value="HisKA"/>
    <property type="match status" value="1"/>
</dbReference>
<dbReference type="PROSITE" id="PS50885">
    <property type="entry name" value="HAMP"/>
    <property type="match status" value="1"/>
</dbReference>
<dbReference type="InterPro" id="IPR003660">
    <property type="entry name" value="HAMP_dom"/>
</dbReference>
<feature type="transmembrane region" description="Helical" evidence="9">
    <location>
        <begin position="289"/>
        <end position="307"/>
    </location>
</feature>
<dbReference type="PROSITE" id="PS50109">
    <property type="entry name" value="HIS_KIN"/>
    <property type="match status" value="1"/>
</dbReference>
<dbReference type="PRINTS" id="PR00344">
    <property type="entry name" value="BCTRLSENSOR"/>
</dbReference>
<keyword evidence="6" id="KW-0418">Kinase</keyword>
<dbReference type="GO" id="GO:0000155">
    <property type="term" value="F:phosphorelay sensor kinase activity"/>
    <property type="evidence" value="ECO:0007669"/>
    <property type="project" value="InterPro"/>
</dbReference>
<dbReference type="EMBL" id="UOEI01000053">
    <property type="protein sequence ID" value="VAV90865.1"/>
    <property type="molecule type" value="Genomic_DNA"/>
</dbReference>
<dbReference type="InterPro" id="IPR050351">
    <property type="entry name" value="BphY/WalK/GraS-like"/>
</dbReference>
<reference evidence="12" key="1">
    <citation type="submission" date="2018-06" db="EMBL/GenBank/DDBJ databases">
        <authorList>
            <person name="Zhirakovskaya E."/>
        </authorList>
    </citation>
    <scope>NUCLEOTIDE SEQUENCE</scope>
</reference>
<dbReference type="SUPFAM" id="SSF55874">
    <property type="entry name" value="ATPase domain of HSP90 chaperone/DNA topoisomerase II/histidine kinase"/>
    <property type="match status" value="1"/>
</dbReference>
<dbReference type="PANTHER" id="PTHR42878">
    <property type="entry name" value="TWO-COMPONENT HISTIDINE KINASE"/>
    <property type="match status" value="1"/>
</dbReference>
<dbReference type="GO" id="GO:0007234">
    <property type="term" value="P:osmosensory signaling via phosphorelay pathway"/>
    <property type="evidence" value="ECO:0007669"/>
    <property type="project" value="TreeGrafter"/>
</dbReference>
<evidence type="ECO:0000256" key="9">
    <source>
        <dbReference type="SAM" id="Phobius"/>
    </source>
</evidence>
<dbReference type="SUPFAM" id="SSF158472">
    <property type="entry name" value="HAMP domain-like"/>
    <property type="match status" value="1"/>
</dbReference>
<dbReference type="Gene3D" id="1.10.287.130">
    <property type="match status" value="1"/>
</dbReference>
<dbReference type="GO" id="GO:0005524">
    <property type="term" value="F:ATP binding"/>
    <property type="evidence" value="ECO:0007669"/>
    <property type="project" value="UniProtKB-KW"/>
</dbReference>
<organism evidence="12">
    <name type="scientific">hydrothermal vent metagenome</name>
    <dbReference type="NCBI Taxonomy" id="652676"/>
    <lineage>
        <taxon>unclassified sequences</taxon>
        <taxon>metagenomes</taxon>
        <taxon>ecological metagenomes</taxon>
    </lineage>
</organism>
<keyword evidence="8" id="KW-0902">Two-component regulatory system</keyword>
<accession>A0A3B0S6C5</accession>
<dbReference type="SMART" id="SM00387">
    <property type="entry name" value="HATPase_c"/>
    <property type="match status" value="1"/>
</dbReference>
<proteinExistence type="predicted"/>
<comment type="catalytic activity">
    <reaction evidence="1">
        <text>ATP + protein L-histidine = ADP + protein N-phospho-L-histidine.</text>
        <dbReference type="EC" id="2.7.13.3"/>
    </reaction>
</comment>
<dbReference type="Gene3D" id="3.30.450.20">
    <property type="entry name" value="PAS domain"/>
    <property type="match status" value="1"/>
</dbReference>
<dbReference type="Gene3D" id="6.10.340.10">
    <property type="match status" value="1"/>
</dbReference>
<keyword evidence="3" id="KW-0597">Phosphoprotein</keyword>
<keyword evidence="9" id="KW-0812">Transmembrane</keyword>
<keyword evidence="4" id="KW-0808">Transferase</keyword>
<dbReference type="CDD" id="cd06225">
    <property type="entry name" value="HAMP"/>
    <property type="match status" value="1"/>
</dbReference>
<dbReference type="InterPro" id="IPR035965">
    <property type="entry name" value="PAS-like_dom_sf"/>
</dbReference>
<dbReference type="Pfam" id="PF00672">
    <property type="entry name" value="HAMP"/>
    <property type="match status" value="1"/>
</dbReference>
<evidence type="ECO:0000256" key="1">
    <source>
        <dbReference type="ARBA" id="ARBA00000085"/>
    </source>
</evidence>
<dbReference type="InterPro" id="IPR036097">
    <property type="entry name" value="HisK_dim/P_sf"/>
</dbReference>
<dbReference type="GO" id="GO:0030295">
    <property type="term" value="F:protein kinase activator activity"/>
    <property type="evidence" value="ECO:0007669"/>
    <property type="project" value="TreeGrafter"/>
</dbReference>
<dbReference type="PANTHER" id="PTHR42878:SF7">
    <property type="entry name" value="SENSOR HISTIDINE KINASE GLRK"/>
    <property type="match status" value="1"/>
</dbReference>
<gene>
    <name evidence="12" type="ORF">MNBD_ACTINO01-1638</name>
</gene>
<dbReference type="Gene3D" id="3.30.565.10">
    <property type="entry name" value="Histidine kinase-like ATPase, C-terminal domain"/>
    <property type="match status" value="1"/>
</dbReference>
<dbReference type="Pfam" id="PF08448">
    <property type="entry name" value="PAS_4"/>
    <property type="match status" value="1"/>
</dbReference>
<name>A0A3B0S6C5_9ZZZZ</name>
<evidence type="ECO:0000256" key="3">
    <source>
        <dbReference type="ARBA" id="ARBA00022553"/>
    </source>
</evidence>
<dbReference type="AlphaFoldDB" id="A0A3B0S6C5"/>
<dbReference type="Pfam" id="PF08376">
    <property type="entry name" value="NIT"/>
    <property type="match status" value="1"/>
</dbReference>
<protein>
    <recommendedName>
        <fullName evidence="2">histidine kinase</fullName>
        <ecNumber evidence="2">2.7.13.3</ecNumber>
    </recommendedName>
</protein>
<evidence type="ECO:0000259" key="10">
    <source>
        <dbReference type="PROSITE" id="PS50109"/>
    </source>
</evidence>
<keyword evidence="5" id="KW-0547">Nucleotide-binding</keyword>
<dbReference type="CDD" id="cd00075">
    <property type="entry name" value="HATPase"/>
    <property type="match status" value="1"/>
</dbReference>
<dbReference type="SMART" id="SM00388">
    <property type="entry name" value="HisKA"/>
    <property type="match status" value="1"/>
</dbReference>